<dbReference type="AlphaFoldDB" id="A0A1I1IX80"/>
<proteinExistence type="predicted"/>
<evidence type="ECO:0000313" key="3">
    <source>
        <dbReference type="Proteomes" id="UP000231644"/>
    </source>
</evidence>
<evidence type="ECO:0000256" key="1">
    <source>
        <dbReference type="SAM" id="MobiDB-lite"/>
    </source>
</evidence>
<name>A0A1I1IX80_9RHOB</name>
<dbReference type="Proteomes" id="UP000231644">
    <property type="component" value="Unassembled WGS sequence"/>
</dbReference>
<organism evidence="2 3">
    <name type="scientific">Pseudooceanicola nitratireducens</name>
    <dbReference type="NCBI Taxonomy" id="517719"/>
    <lineage>
        <taxon>Bacteria</taxon>
        <taxon>Pseudomonadati</taxon>
        <taxon>Pseudomonadota</taxon>
        <taxon>Alphaproteobacteria</taxon>
        <taxon>Rhodobacterales</taxon>
        <taxon>Paracoccaceae</taxon>
        <taxon>Pseudooceanicola</taxon>
    </lineage>
</organism>
<gene>
    <name evidence="2" type="ORF">SAMN05421762_0819</name>
</gene>
<evidence type="ECO:0000313" key="2">
    <source>
        <dbReference type="EMBL" id="SFC40785.1"/>
    </source>
</evidence>
<protein>
    <submittedName>
        <fullName evidence="2">Uncharacterized protein</fullName>
    </submittedName>
</protein>
<reference evidence="2 3" key="1">
    <citation type="submission" date="2016-10" db="EMBL/GenBank/DDBJ databases">
        <authorList>
            <person name="de Groot N.N."/>
        </authorList>
    </citation>
    <scope>NUCLEOTIDE SEQUENCE [LARGE SCALE GENOMIC DNA]</scope>
    <source>
        <strain evidence="2 3">DSM 29619</strain>
    </source>
</reference>
<keyword evidence="3" id="KW-1185">Reference proteome</keyword>
<feature type="region of interest" description="Disordered" evidence="1">
    <location>
        <begin position="86"/>
        <end position="106"/>
    </location>
</feature>
<dbReference type="EMBL" id="FOLX01000001">
    <property type="protein sequence ID" value="SFC40785.1"/>
    <property type="molecule type" value="Genomic_DNA"/>
</dbReference>
<accession>A0A1I1IX80</accession>
<dbReference type="RefSeq" id="WP_093450696.1">
    <property type="nucleotide sequence ID" value="NZ_FNZG01000002.1"/>
</dbReference>
<dbReference type="STRING" id="517719.SAMN05421762_0819"/>
<sequence>MLPRLILLILLALGWALPSVGPVGAHEMAQHMDCPACPEHAMDHQTGAVPATSSDCPHSLTCAVVALPLTMMDLTQVSASSGLSKHFHSPAWASQPPKADPPPPRS</sequence>